<evidence type="ECO:0000313" key="1">
    <source>
        <dbReference type="EMBL" id="CAB4184374.1"/>
    </source>
</evidence>
<gene>
    <name evidence="1" type="ORF">UFOVP1124_1</name>
</gene>
<protein>
    <submittedName>
        <fullName evidence="1">Uncharacterized protein</fullName>
    </submittedName>
</protein>
<feature type="non-terminal residue" evidence="1">
    <location>
        <position position="65"/>
    </location>
</feature>
<organism evidence="1">
    <name type="scientific">uncultured Caudovirales phage</name>
    <dbReference type="NCBI Taxonomy" id="2100421"/>
    <lineage>
        <taxon>Viruses</taxon>
        <taxon>Duplodnaviria</taxon>
        <taxon>Heunggongvirae</taxon>
        <taxon>Uroviricota</taxon>
        <taxon>Caudoviricetes</taxon>
        <taxon>Peduoviridae</taxon>
        <taxon>Maltschvirus</taxon>
        <taxon>Maltschvirus maltsch</taxon>
    </lineage>
</organism>
<proteinExistence type="predicted"/>
<dbReference type="EMBL" id="LR797064">
    <property type="protein sequence ID" value="CAB4184374.1"/>
    <property type="molecule type" value="Genomic_DNA"/>
</dbReference>
<reference evidence="1" key="1">
    <citation type="submission" date="2020-05" db="EMBL/GenBank/DDBJ databases">
        <authorList>
            <person name="Chiriac C."/>
            <person name="Salcher M."/>
            <person name="Ghai R."/>
            <person name="Kavagutti S V."/>
        </authorList>
    </citation>
    <scope>NUCLEOTIDE SEQUENCE</scope>
</reference>
<accession>A0A6J5QXM9</accession>
<sequence>MAGTELAGAAVPFDLPLAELCWGIGLSLPATAGVLLRSVSEVEYRWSVFTGLPVGNDPSPELLEE</sequence>
<name>A0A6J5QXM9_9CAUD</name>